<feature type="domain" description="PiggyBac transposable element-derived protein" evidence="1">
    <location>
        <begin position="6"/>
        <end position="122"/>
    </location>
</feature>
<dbReference type="EMBL" id="JAJSOF020000013">
    <property type="protein sequence ID" value="KAJ4442471.1"/>
    <property type="molecule type" value="Genomic_DNA"/>
</dbReference>
<dbReference type="PANTHER" id="PTHR46599">
    <property type="entry name" value="PIGGYBAC TRANSPOSABLE ELEMENT-DERIVED PROTEIN 4"/>
    <property type="match status" value="1"/>
</dbReference>
<gene>
    <name evidence="2" type="ORF">ANN_04057</name>
</gene>
<accession>A0ABQ8T931</accession>
<dbReference type="InterPro" id="IPR029526">
    <property type="entry name" value="PGBD"/>
</dbReference>
<evidence type="ECO:0000313" key="2">
    <source>
        <dbReference type="EMBL" id="KAJ4442471.1"/>
    </source>
</evidence>
<keyword evidence="3" id="KW-1185">Reference proteome</keyword>
<proteinExistence type="predicted"/>
<protein>
    <recommendedName>
        <fullName evidence="1">PiggyBac transposable element-derived protein domain-containing protein</fullName>
    </recommendedName>
</protein>
<evidence type="ECO:0000259" key="1">
    <source>
        <dbReference type="Pfam" id="PF13843"/>
    </source>
</evidence>
<name>A0ABQ8T931_PERAM</name>
<evidence type="ECO:0000313" key="3">
    <source>
        <dbReference type="Proteomes" id="UP001148838"/>
    </source>
</evidence>
<sequence length="124" mass="14207">MDSKLNVSHALYMDNLYNGYHLALQLLQADTYCTGTLCSNRKNNPNEVTKSKLQKGERRCQCANGVAVTKWKDKRDVLFISTEIEDNIVETVNKRGQKVQKPHAIEKYNNHMSGIDRQGQMLSY</sequence>
<organism evidence="2 3">
    <name type="scientific">Periplaneta americana</name>
    <name type="common">American cockroach</name>
    <name type="synonym">Blatta americana</name>
    <dbReference type="NCBI Taxonomy" id="6978"/>
    <lineage>
        <taxon>Eukaryota</taxon>
        <taxon>Metazoa</taxon>
        <taxon>Ecdysozoa</taxon>
        <taxon>Arthropoda</taxon>
        <taxon>Hexapoda</taxon>
        <taxon>Insecta</taxon>
        <taxon>Pterygota</taxon>
        <taxon>Neoptera</taxon>
        <taxon>Polyneoptera</taxon>
        <taxon>Dictyoptera</taxon>
        <taxon>Blattodea</taxon>
        <taxon>Blattoidea</taxon>
        <taxon>Blattidae</taxon>
        <taxon>Blattinae</taxon>
        <taxon>Periplaneta</taxon>
    </lineage>
</organism>
<dbReference type="PANTHER" id="PTHR46599:SF3">
    <property type="entry name" value="PIGGYBAC TRANSPOSABLE ELEMENT-DERIVED PROTEIN 4"/>
    <property type="match status" value="1"/>
</dbReference>
<comment type="caution">
    <text evidence="2">The sequence shown here is derived from an EMBL/GenBank/DDBJ whole genome shotgun (WGS) entry which is preliminary data.</text>
</comment>
<dbReference type="Pfam" id="PF13843">
    <property type="entry name" value="DDE_Tnp_1_7"/>
    <property type="match status" value="1"/>
</dbReference>
<dbReference type="Proteomes" id="UP001148838">
    <property type="component" value="Unassembled WGS sequence"/>
</dbReference>
<reference evidence="2 3" key="1">
    <citation type="journal article" date="2022" name="Allergy">
        <title>Genome assembly and annotation of Periplaneta americana reveal a comprehensive cockroach allergen profile.</title>
        <authorList>
            <person name="Wang L."/>
            <person name="Xiong Q."/>
            <person name="Saelim N."/>
            <person name="Wang L."/>
            <person name="Nong W."/>
            <person name="Wan A.T."/>
            <person name="Shi M."/>
            <person name="Liu X."/>
            <person name="Cao Q."/>
            <person name="Hui J.H.L."/>
            <person name="Sookrung N."/>
            <person name="Leung T.F."/>
            <person name="Tungtrongchitr A."/>
            <person name="Tsui S.K.W."/>
        </authorList>
    </citation>
    <scope>NUCLEOTIDE SEQUENCE [LARGE SCALE GENOMIC DNA]</scope>
    <source>
        <strain evidence="2">PWHHKU_190912</strain>
    </source>
</reference>